<proteinExistence type="inferred from homology"/>
<sequence length="182" mass="20836">MELTFPFEHGIQIEWVAATDVVIPSSTLQHWLLDTGSLTERLQECCDTFSLRRLGQGDVPLYANEKRWLPADLQHHWQAREVILEGDSKPWVFARSVLPQTLVEGELANLGAQPLGKRLFNDTRFTRSDFELCQVPAAAFAVDEKPSDRQVLWGRRSRFHLGDDYIIVAEIFLPDSPAYRND</sequence>
<evidence type="ECO:0000256" key="3">
    <source>
        <dbReference type="ARBA" id="ARBA00023239"/>
    </source>
</evidence>
<evidence type="ECO:0000256" key="2">
    <source>
        <dbReference type="ARBA" id="ARBA00022688"/>
    </source>
</evidence>
<dbReference type="Gene3D" id="3.40.1410.10">
    <property type="entry name" value="Chorismate lyase-like"/>
    <property type="match status" value="1"/>
</dbReference>
<comment type="similarity">
    <text evidence="4">Belongs to the UbiC family.</text>
</comment>
<keyword evidence="2 4" id="KW-0831">Ubiquinone biosynthesis</keyword>
<feature type="binding site" evidence="4">
    <location>
        <position position="80"/>
    </location>
    <ligand>
        <name>substrate</name>
    </ligand>
</feature>
<comment type="caution">
    <text evidence="4">Lacks conserved residue(s) required for the propagation of feature annotation.</text>
</comment>
<keyword evidence="3 4" id="KW-0456">Lyase</keyword>
<evidence type="ECO:0000313" key="5">
    <source>
        <dbReference type="EMBL" id="MBD3587616.1"/>
    </source>
</evidence>
<evidence type="ECO:0000256" key="1">
    <source>
        <dbReference type="ARBA" id="ARBA00022490"/>
    </source>
</evidence>
<protein>
    <recommendedName>
        <fullName evidence="4">Probable chorismate pyruvate-lyase</fullName>
        <shortName evidence="4">CL</shortName>
        <shortName evidence="4">CPL</shortName>
        <ecNumber evidence="4">4.1.3.40</ecNumber>
    </recommendedName>
</protein>
<dbReference type="Proteomes" id="UP000624419">
    <property type="component" value="Unassembled WGS sequence"/>
</dbReference>
<dbReference type="RefSeq" id="WP_191026666.1">
    <property type="nucleotide sequence ID" value="NZ_JABBXD010000017.1"/>
</dbReference>
<dbReference type="GO" id="GO:0016829">
    <property type="term" value="F:lyase activity"/>
    <property type="evidence" value="ECO:0007669"/>
    <property type="project" value="UniProtKB-KW"/>
</dbReference>
<gene>
    <name evidence="4" type="primary">ubiC</name>
    <name evidence="5" type="ORF">HHX48_17910</name>
</gene>
<feature type="binding site" evidence="4">
    <location>
        <position position="115"/>
    </location>
    <ligand>
        <name>substrate</name>
    </ligand>
</feature>
<dbReference type="PANTHER" id="PTHR38683:SF1">
    <property type="entry name" value="CHORISMATE PYRUVATE-LYASE"/>
    <property type="match status" value="1"/>
</dbReference>
<keyword evidence="1 4" id="KW-0963">Cytoplasm</keyword>
<dbReference type="InterPro" id="IPR028978">
    <property type="entry name" value="Chorismate_lyase_/UTRA_dom_sf"/>
</dbReference>
<dbReference type="HAMAP" id="MF_01632">
    <property type="entry name" value="UbiC"/>
    <property type="match status" value="1"/>
</dbReference>
<accession>A0ABR8LRE0</accession>
<dbReference type="PANTHER" id="PTHR38683">
    <property type="entry name" value="CHORISMATE PYRUVATE-LYASE"/>
    <property type="match status" value="1"/>
</dbReference>
<comment type="catalytic activity">
    <reaction evidence="4">
        <text>chorismate = 4-hydroxybenzoate + pyruvate</text>
        <dbReference type="Rhea" id="RHEA:16505"/>
        <dbReference type="ChEBI" id="CHEBI:15361"/>
        <dbReference type="ChEBI" id="CHEBI:17879"/>
        <dbReference type="ChEBI" id="CHEBI:29748"/>
        <dbReference type="EC" id="4.1.3.40"/>
    </reaction>
</comment>
<organism evidence="5 6">
    <name type="scientific">Salinimonas profundi</name>
    <dbReference type="NCBI Taxonomy" id="2729140"/>
    <lineage>
        <taxon>Bacteria</taxon>
        <taxon>Pseudomonadati</taxon>
        <taxon>Pseudomonadota</taxon>
        <taxon>Gammaproteobacteria</taxon>
        <taxon>Alteromonadales</taxon>
        <taxon>Alteromonadaceae</taxon>
        <taxon>Alteromonas/Salinimonas group</taxon>
        <taxon>Salinimonas</taxon>
    </lineage>
</organism>
<dbReference type="EC" id="4.1.3.40" evidence="4"/>
<dbReference type="InterPro" id="IPR007440">
    <property type="entry name" value="Chorismate--pyruvate_lyase"/>
</dbReference>
<keyword evidence="6" id="KW-1185">Reference proteome</keyword>
<evidence type="ECO:0000256" key="4">
    <source>
        <dbReference type="HAMAP-Rule" id="MF_01632"/>
    </source>
</evidence>
<evidence type="ECO:0000313" key="6">
    <source>
        <dbReference type="Proteomes" id="UP000624419"/>
    </source>
</evidence>
<dbReference type="EMBL" id="JABBXD010000017">
    <property type="protein sequence ID" value="MBD3587616.1"/>
    <property type="molecule type" value="Genomic_DNA"/>
</dbReference>
<name>A0ABR8LRE0_9ALTE</name>
<comment type="function">
    <text evidence="4">Removes the pyruvyl group from chorismate, with concomitant aromatization of the ring, to provide 4-hydroxybenzoate (4HB) for the ubiquinone pathway.</text>
</comment>
<comment type="caution">
    <text evidence="5">The sequence shown here is derived from an EMBL/GenBank/DDBJ whole genome shotgun (WGS) entry which is preliminary data.</text>
</comment>
<reference evidence="5 6" key="1">
    <citation type="submission" date="2020-04" db="EMBL/GenBank/DDBJ databases">
        <title>Salinimonas sp. HHU 13199.</title>
        <authorList>
            <person name="Cui X."/>
            <person name="Zhang D."/>
        </authorList>
    </citation>
    <scope>NUCLEOTIDE SEQUENCE [LARGE SCALE GENOMIC DNA]</scope>
    <source>
        <strain evidence="5 6">HHU 13199</strain>
    </source>
</reference>
<feature type="binding site" evidence="4">
    <location>
        <position position="170"/>
    </location>
    <ligand>
        <name>substrate</name>
    </ligand>
</feature>
<dbReference type="SUPFAM" id="SSF64288">
    <property type="entry name" value="Chorismate lyase-like"/>
    <property type="match status" value="1"/>
</dbReference>
<comment type="subcellular location">
    <subcellularLocation>
        <location evidence="4">Cytoplasm</location>
    </subcellularLocation>
</comment>
<comment type="pathway">
    <text evidence="4">Cofactor biosynthesis; ubiquinone biosynthesis.</text>
</comment>
<dbReference type="Pfam" id="PF04345">
    <property type="entry name" value="Chor_lyase"/>
    <property type="match status" value="1"/>
</dbReference>
<keyword evidence="4" id="KW-0670">Pyruvate</keyword>